<gene>
    <name evidence="11" type="ORF">RIMI_LOCUS20778141</name>
</gene>
<dbReference type="Gene3D" id="3.40.850.10">
    <property type="entry name" value="Kinesin motor domain"/>
    <property type="match status" value="1"/>
</dbReference>
<evidence type="ECO:0000256" key="4">
    <source>
        <dbReference type="ARBA" id="ARBA00023054"/>
    </source>
</evidence>
<evidence type="ECO:0000256" key="5">
    <source>
        <dbReference type="ARBA" id="ARBA00023175"/>
    </source>
</evidence>
<evidence type="ECO:0000256" key="7">
    <source>
        <dbReference type="PROSITE-ProRule" id="PRU00283"/>
    </source>
</evidence>
<keyword evidence="4 9" id="KW-0175">Coiled coil</keyword>
<dbReference type="SUPFAM" id="SSF52540">
    <property type="entry name" value="P-loop containing nucleoside triphosphate hydrolases"/>
    <property type="match status" value="1"/>
</dbReference>
<comment type="caution">
    <text evidence="7">Lacks conserved residue(s) required for the propagation of feature annotation.</text>
</comment>
<dbReference type="InterPro" id="IPR027417">
    <property type="entry name" value="P-loop_NTPase"/>
</dbReference>
<name>A0ABN9MGN3_9NEOB</name>
<evidence type="ECO:0000259" key="10">
    <source>
        <dbReference type="PROSITE" id="PS50067"/>
    </source>
</evidence>
<feature type="coiled-coil region" evidence="9">
    <location>
        <begin position="124"/>
        <end position="151"/>
    </location>
</feature>
<dbReference type="PROSITE" id="PS00411">
    <property type="entry name" value="KINESIN_MOTOR_1"/>
    <property type="match status" value="1"/>
</dbReference>
<keyword evidence="2 8" id="KW-0547">Nucleotide-binding</keyword>
<evidence type="ECO:0000313" key="11">
    <source>
        <dbReference type="EMBL" id="CAJ0965933.1"/>
    </source>
</evidence>
<dbReference type="PANTHER" id="PTHR37739:SF8">
    <property type="entry name" value="KINESIN-LIKE PROTEIN KIN-12D"/>
    <property type="match status" value="1"/>
</dbReference>
<evidence type="ECO:0000256" key="6">
    <source>
        <dbReference type="ARBA" id="ARBA00034488"/>
    </source>
</evidence>
<comment type="similarity">
    <text evidence="6">Belongs to the TRAFAC class myosin-kinesin ATPase superfamily. Kinesin family. KIN-12 subfamily.</text>
</comment>
<dbReference type="EMBL" id="CAUEEQ010070742">
    <property type="protein sequence ID" value="CAJ0965933.1"/>
    <property type="molecule type" value="Genomic_DNA"/>
</dbReference>
<evidence type="ECO:0000256" key="9">
    <source>
        <dbReference type="SAM" id="Coils"/>
    </source>
</evidence>
<proteinExistence type="inferred from homology"/>
<dbReference type="PANTHER" id="PTHR37739">
    <property type="entry name" value="KINESIN-LIKE PROTEIN KIN-12D"/>
    <property type="match status" value="1"/>
</dbReference>
<evidence type="ECO:0000256" key="3">
    <source>
        <dbReference type="ARBA" id="ARBA00022840"/>
    </source>
</evidence>
<dbReference type="Proteomes" id="UP001176940">
    <property type="component" value="Unassembled WGS sequence"/>
</dbReference>
<dbReference type="Pfam" id="PF00225">
    <property type="entry name" value="Kinesin"/>
    <property type="match status" value="1"/>
</dbReference>
<keyword evidence="12" id="KW-1185">Reference proteome</keyword>
<dbReference type="PRINTS" id="PR00380">
    <property type="entry name" value="KINESINHEAVY"/>
</dbReference>
<keyword evidence="3 8" id="KW-0067">ATP-binding</keyword>
<sequence>MEKINEIVNIRSSQLNLVDLAGSERQKDTHTDGVRLKEAGSINKSLSCLGQVITALGDVANGRQRHICYRDSKLTFLLRDSLGGNAKTFIIANIHPGSKSFGETLSTLQFAQRAKLIKNKAVVNEDTQGNVSQLQAEVKKLKEQLSQLLSGQMPQDISIARAPSMDENSTDYMNNFLEAMMLLEKSDTEKKYVFSEIQVLLQKVAQLEDLCNKKEKFIQSNKMIVKFREDHIARLEKTHKEGRNSFSNNEHEDLIAGMRKELLVLKEQDTSGAYLQHYRML</sequence>
<evidence type="ECO:0000256" key="2">
    <source>
        <dbReference type="ARBA" id="ARBA00022741"/>
    </source>
</evidence>
<protein>
    <recommendedName>
        <fullName evidence="8">Kinesin-like protein</fullName>
    </recommendedName>
</protein>
<evidence type="ECO:0000256" key="8">
    <source>
        <dbReference type="RuleBase" id="RU000394"/>
    </source>
</evidence>
<organism evidence="11 12">
    <name type="scientific">Ranitomeya imitator</name>
    <name type="common">mimic poison frog</name>
    <dbReference type="NCBI Taxonomy" id="111125"/>
    <lineage>
        <taxon>Eukaryota</taxon>
        <taxon>Metazoa</taxon>
        <taxon>Chordata</taxon>
        <taxon>Craniata</taxon>
        <taxon>Vertebrata</taxon>
        <taxon>Euteleostomi</taxon>
        <taxon>Amphibia</taxon>
        <taxon>Batrachia</taxon>
        <taxon>Anura</taxon>
        <taxon>Neobatrachia</taxon>
        <taxon>Hyloidea</taxon>
        <taxon>Dendrobatidae</taxon>
        <taxon>Dendrobatinae</taxon>
        <taxon>Ranitomeya</taxon>
    </lineage>
</organism>
<reference evidence="11" key="1">
    <citation type="submission" date="2023-07" db="EMBL/GenBank/DDBJ databases">
        <authorList>
            <person name="Stuckert A."/>
        </authorList>
    </citation>
    <scope>NUCLEOTIDE SEQUENCE</scope>
</reference>
<dbReference type="InterPro" id="IPR044986">
    <property type="entry name" value="KIF15/KIN-12"/>
</dbReference>
<feature type="domain" description="Kinesin motor" evidence="10">
    <location>
        <begin position="1"/>
        <end position="117"/>
    </location>
</feature>
<keyword evidence="1 8" id="KW-0493">Microtubule</keyword>
<comment type="caution">
    <text evidence="11">The sequence shown here is derived from an EMBL/GenBank/DDBJ whole genome shotgun (WGS) entry which is preliminary data.</text>
</comment>
<dbReference type="InterPro" id="IPR001752">
    <property type="entry name" value="Kinesin_motor_dom"/>
</dbReference>
<dbReference type="SMART" id="SM00129">
    <property type="entry name" value="KISc"/>
    <property type="match status" value="1"/>
</dbReference>
<accession>A0ABN9MGN3</accession>
<dbReference type="InterPro" id="IPR036961">
    <property type="entry name" value="Kinesin_motor_dom_sf"/>
</dbReference>
<evidence type="ECO:0000256" key="1">
    <source>
        <dbReference type="ARBA" id="ARBA00022701"/>
    </source>
</evidence>
<evidence type="ECO:0000313" key="12">
    <source>
        <dbReference type="Proteomes" id="UP001176940"/>
    </source>
</evidence>
<keyword evidence="5 8" id="KW-0505">Motor protein</keyword>
<dbReference type="InterPro" id="IPR019821">
    <property type="entry name" value="Kinesin_motor_CS"/>
</dbReference>
<dbReference type="PROSITE" id="PS50067">
    <property type="entry name" value="KINESIN_MOTOR_2"/>
    <property type="match status" value="1"/>
</dbReference>